<sequence>MTTMQLKTPGFDAQVKAAAERARACGLAADAIRIAATLDGMVPEQVGRAAMGLGERVYTEIAESQVAGFAPTGGPEAGDGAGDPARAEAGTGADSAAGDLLMLTGTGRLRVVPAGTQPAGGADGEPLGTLKWQSRPESLGRLWALAQDVQRLQFEEIHRWLAQQGAEPVRERIDAVAHALVHMAPVLLYVGDRFYSNLGKFSNLPGRSMAPGAEGSVLTALRETPAAHWSPEDATFVVCMYALISSGSPVRAEEFNGVQLAPDRLSDFLRERIEAYGAELPDLAGEPTGAALDALAAACAGGRAELLRRGAVLYREINGASLHKRERIMAEPLGWDELPAPVAGLLSGVAGRPFPVAASPETVRAYAEEVVERVVRLAPPAGFTSAYEGFLHRFFETLADALDCDVVMGRGPKSVAVLHSDHPAEDRMALATRDFYCCVAPGAAFARKFADDPSQLARTLSAYSARMRYNTWHYLPHSMSWTEDSPGRDDWFFAPMTADITNWSDQHHTGHVTFGVRHALRVPLGIVLEGGYRPGLYDLRLLRTSGAEFELPHLRAAMVTGRVQALLHQAAADRGLEVGDFDNGWYRAFHGS</sequence>
<evidence type="ECO:0000313" key="2">
    <source>
        <dbReference type="EMBL" id="XDV64918.1"/>
    </source>
</evidence>
<gene>
    <name evidence="2" type="ORF">AB5J51_19205</name>
</gene>
<name>A0AB39Y4A8_9ACTN</name>
<evidence type="ECO:0000256" key="1">
    <source>
        <dbReference type="SAM" id="MobiDB-lite"/>
    </source>
</evidence>
<protein>
    <submittedName>
        <fullName evidence="2">Uncharacterized protein</fullName>
    </submittedName>
</protein>
<feature type="region of interest" description="Disordered" evidence="1">
    <location>
        <begin position="68"/>
        <end position="92"/>
    </location>
</feature>
<dbReference type="AlphaFoldDB" id="A0AB39Y4A8"/>
<dbReference type="EMBL" id="CP165727">
    <property type="protein sequence ID" value="XDV64918.1"/>
    <property type="molecule type" value="Genomic_DNA"/>
</dbReference>
<organism evidence="2">
    <name type="scientific">Streptomyces sp. R33</name>
    <dbReference type="NCBI Taxonomy" id="3238629"/>
    <lineage>
        <taxon>Bacteria</taxon>
        <taxon>Bacillati</taxon>
        <taxon>Actinomycetota</taxon>
        <taxon>Actinomycetes</taxon>
        <taxon>Kitasatosporales</taxon>
        <taxon>Streptomycetaceae</taxon>
        <taxon>Streptomyces</taxon>
    </lineage>
</organism>
<proteinExistence type="predicted"/>
<dbReference type="RefSeq" id="WP_136224691.1">
    <property type="nucleotide sequence ID" value="NZ_CP165727.1"/>
</dbReference>
<reference evidence="2" key="1">
    <citation type="submission" date="2024-08" db="EMBL/GenBank/DDBJ databases">
        <authorList>
            <person name="Yu S.T."/>
        </authorList>
    </citation>
    <scope>NUCLEOTIDE SEQUENCE</scope>
    <source>
        <strain evidence="2">R33</strain>
    </source>
</reference>
<accession>A0AB39Y4A8</accession>